<evidence type="ECO:0000313" key="3">
    <source>
        <dbReference type="Proteomes" id="UP000246894"/>
    </source>
</evidence>
<name>A0A2Z3RZM5_9MICO</name>
<reference evidence="2 3" key="1">
    <citation type="submission" date="2017-10" db="EMBL/GenBank/DDBJ databases">
        <title>Genome of an Actinobacterium that displays light-enhanced growth.</title>
        <authorList>
            <person name="Maresca J.A."/>
            <person name="Hempel P."/>
            <person name="Shevchenko O."/>
            <person name="Miller K.J."/>
            <person name="Hahn M.W."/>
        </authorList>
    </citation>
    <scope>NUCLEOTIDE SEQUENCE [LARGE SCALE GENOMIC DNA]</scope>
    <source>
        <strain evidence="2 3">MWH-Mo1</strain>
    </source>
</reference>
<dbReference type="GO" id="GO:0097063">
    <property type="term" value="F:cadmium ion sensor activity"/>
    <property type="evidence" value="ECO:0007669"/>
    <property type="project" value="TreeGrafter"/>
</dbReference>
<dbReference type="GO" id="GO:0003700">
    <property type="term" value="F:DNA-binding transcription factor activity"/>
    <property type="evidence" value="ECO:0007669"/>
    <property type="project" value="InterPro"/>
</dbReference>
<protein>
    <submittedName>
        <fullName evidence="2">HTH-type transcriptional regulator CmtR</fullName>
    </submittedName>
</protein>
<proteinExistence type="predicted"/>
<dbReference type="EMBL" id="CP023994">
    <property type="protein sequence ID" value="AWR22001.1"/>
    <property type="molecule type" value="Genomic_DNA"/>
</dbReference>
<dbReference type="Gene3D" id="1.10.10.10">
    <property type="entry name" value="Winged helix-like DNA-binding domain superfamily/Winged helix DNA-binding domain"/>
    <property type="match status" value="1"/>
</dbReference>
<dbReference type="GO" id="GO:0003677">
    <property type="term" value="F:DNA binding"/>
    <property type="evidence" value="ECO:0007669"/>
    <property type="project" value="TreeGrafter"/>
</dbReference>
<evidence type="ECO:0000259" key="1">
    <source>
        <dbReference type="PROSITE" id="PS50987"/>
    </source>
</evidence>
<sequence length="119" mass="13063">MYYQSMTTSTAVRLDAIRRVGKALADPTRVAILLALLDGSRYPAELVDELGVTKQTVSNHLACLRDCGIVVAKPSRRRVLYEISDARLRHALQDLVGVVLAVDPVDACDVNENDLETRA</sequence>
<dbReference type="GO" id="GO:0010288">
    <property type="term" value="P:response to lead ion"/>
    <property type="evidence" value="ECO:0007669"/>
    <property type="project" value="TreeGrafter"/>
</dbReference>
<dbReference type="InterPro" id="IPR036388">
    <property type="entry name" value="WH-like_DNA-bd_sf"/>
</dbReference>
<dbReference type="CDD" id="cd00090">
    <property type="entry name" value="HTH_ARSR"/>
    <property type="match status" value="1"/>
</dbReference>
<dbReference type="AlphaFoldDB" id="A0A2Z3RZM5"/>
<evidence type="ECO:0000313" key="2">
    <source>
        <dbReference type="EMBL" id="AWR22001.1"/>
    </source>
</evidence>
<gene>
    <name evidence="2" type="ORF">AURMO_01411</name>
</gene>
<dbReference type="NCBIfam" id="NF033788">
    <property type="entry name" value="HTH_metalloreg"/>
    <property type="match status" value="1"/>
</dbReference>
<dbReference type="PROSITE" id="PS50987">
    <property type="entry name" value="HTH_ARSR_2"/>
    <property type="match status" value="1"/>
</dbReference>
<dbReference type="Pfam" id="PF01022">
    <property type="entry name" value="HTH_5"/>
    <property type="match status" value="1"/>
</dbReference>
<organism evidence="2 3">
    <name type="scientific">Aurantimicrobium photophilum</name>
    <dbReference type="NCBI Taxonomy" id="1987356"/>
    <lineage>
        <taxon>Bacteria</taxon>
        <taxon>Bacillati</taxon>
        <taxon>Actinomycetota</taxon>
        <taxon>Actinomycetes</taxon>
        <taxon>Micrococcales</taxon>
        <taxon>Microbacteriaceae</taxon>
        <taxon>Aurantimicrobium</taxon>
    </lineage>
</organism>
<dbReference type="GO" id="GO:0032791">
    <property type="term" value="F:lead ion binding"/>
    <property type="evidence" value="ECO:0007669"/>
    <property type="project" value="TreeGrafter"/>
</dbReference>
<dbReference type="InterPro" id="IPR036390">
    <property type="entry name" value="WH_DNA-bd_sf"/>
</dbReference>
<keyword evidence="3" id="KW-1185">Reference proteome</keyword>
<dbReference type="PANTHER" id="PTHR39168">
    <property type="entry name" value="TRANSCRIPTIONAL REGULATOR-RELATED"/>
    <property type="match status" value="1"/>
</dbReference>
<dbReference type="InterPro" id="IPR011991">
    <property type="entry name" value="ArsR-like_HTH"/>
</dbReference>
<dbReference type="InterPro" id="IPR052543">
    <property type="entry name" value="HTH_Metal-responsive_Reg"/>
</dbReference>
<feature type="domain" description="HTH arsR-type" evidence="1">
    <location>
        <begin position="9"/>
        <end position="103"/>
    </location>
</feature>
<dbReference type="SMART" id="SM00418">
    <property type="entry name" value="HTH_ARSR"/>
    <property type="match status" value="1"/>
</dbReference>
<dbReference type="PRINTS" id="PR00778">
    <property type="entry name" value="HTHARSR"/>
</dbReference>
<dbReference type="GO" id="GO:0046686">
    <property type="term" value="P:response to cadmium ion"/>
    <property type="evidence" value="ECO:0007669"/>
    <property type="project" value="TreeGrafter"/>
</dbReference>
<dbReference type="InterPro" id="IPR001845">
    <property type="entry name" value="HTH_ArsR_DNA-bd_dom"/>
</dbReference>
<dbReference type="SUPFAM" id="SSF46785">
    <property type="entry name" value="Winged helix' DNA-binding domain"/>
    <property type="match status" value="1"/>
</dbReference>
<dbReference type="PANTHER" id="PTHR39168:SF2">
    <property type="entry name" value="HTH-TYPE TRANSCRIPTIONAL REGULATOR CMTR"/>
    <property type="match status" value="1"/>
</dbReference>
<accession>A0A2Z3RZM5</accession>
<dbReference type="KEGG" id="aum:AURMO_01411"/>
<dbReference type="Proteomes" id="UP000246894">
    <property type="component" value="Chromosome"/>
</dbReference>